<protein>
    <submittedName>
        <fullName evidence="3">CoA transferase</fullName>
    </submittedName>
</protein>
<reference evidence="3 4" key="1">
    <citation type="journal article" date="2021" name="Microbiol. Resour. Announc.">
        <title>Complete Genome Sequences of Two Rhodococcus sp. Strains with Large and Linear Chromosomes, Isolated from Apple Rhizosphere.</title>
        <authorList>
            <person name="Benning S."/>
            <person name="Brugnone N."/>
            <person name="Siani R."/>
            <person name="Kublik S."/>
            <person name="Schloter M."/>
            <person name="Rad V."/>
        </authorList>
    </citation>
    <scope>NUCLEOTIDE SEQUENCE [LARGE SCALE GENOMIC DNA]</scope>
    <source>
        <strain evidence="3 4">R79</strain>
    </source>
</reference>
<dbReference type="PANTHER" id="PTHR48228:SF6">
    <property type="entry name" value="L-CARNITINE COA-TRANSFERASE"/>
    <property type="match status" value="1"/>
</dbReference>
<dbReference type="Proteomes" id="UP000662986">
    <property type="component" value="Chromosome"/>
</dbReference>
<keyword evidence="2 3" id="KW-0808">Transferase</keyword>
<accession>A0A974ZZG3</accession>
<evidence type="ECO:0000256" key="2">
    <source>
        <dbReference type="ARBA" id="ARBA00022679"/>
    </source>
</evidence>
<dbReference type="Gene3D" id="3.30.1540.10">
    <property type="entry name" value="formyl-coa transferase, domain 3"/>
    <property type="match status" value="2"/>
</dbReference>
<gene>
    <name evidence="3" type="ORF">JWS13_31110</name>
</gene>
<reference evidence="3 4" key="2">
    <citation type="journal article" date="2022" name="Arch. Microbiol.">
        <title>Rhodococcus pseudokoreensis sp. nov. isolated from the rhizosphere of young M26 apple rootstocks.</title>
        <authorList>
            <person name="Kampfer P."/>
            <person name="Glaeser S.P."/>
            <person name="Blom J."/>
            <person name="Wolf J."/>
            <person name="Benning S."/>
            <person name="Schloter M."/>
            <person name="Neumann-Schaal M."/>
        </authorList>
    </citation>
    <scope>NUCLEOTIDE SEQUENCE [LARGE SCALE GENOMIC DNA]</scope>
    <source>
        <strain evidence="3 4">R79</strain>
    </source>
</reference>
<dbReference type="SUPFAM" id="SSF89796">
    <property type="entry name" value="CoA-transferase family III (CaiB/BaiF)"/>
    <property type="match status" value="2"/>
</dbReference>
<keyword evidence="4" id="KW-1185">Reference proteome</keyword>
<dbReference type="RefSeq" id="WP_206011807.1">
    <property type="nucleotide sequence ID" value="NZ_CP070619.1"/>
</dbReference>
<sequence>MLSRVGSNSGPLTDLVVLEVSARAAGAYCGRLLSLLGATVVRVEAPLVLDVPAALDDIVANSLNRGKQSVEFDSADLAEIARRCSVVVVDSRDDDAADGKFTAITRAVQEVCPPRTPVVDLGGLRQTLDNTAAAVPFAPIIATAASGLAWGIGSPDSEPLSLPFDLADYLTGTEGAAAAALALLRSVGEVDDVGQHWDVTAADVLSYYVGQIGSNFLPYDRPWRRDGPRATLSGGSYPAAMFPCQDGWVSIMCRTQREYDGLLDGLGRPEWTRSANFTDPRVVARLHADEADKHLTAWTSARTRDEVFAVGRQYGFPVAPVLTIAESLSEEQFAHRGFFESGPNQMVLPGSPYHLYRTEASEKDRTRVSGWPAAEAQSSKQPLAGLRVLDLSWVWSGPMVTATLRDLGAEVVKVEHRSRADPARLRGRALRNGVPVDGPELEVTPYFNQLNRAKRSVAIDMGSTEGAALIGRLAAESDVVVENMRPGVLARRGLDYESLSQTNPGLVMVSMSMLGQTGPLSGIRGYAPVMSGLAGLDSLVGYDSDRLIGTYNPALGDPNGAGHALVALLSALVGRQRTGQGCYIDLSQVEALLSVLTGPIIQAQVDGHVPVPANRHQRLPLHGTFACAGTDNWVSIAARTERELSAVGAVVNAPHMASSSSITALVREWTVDRDADAVANVMRAQGVPAARVVGYEEALFGERASERGVGTVTSHRWLGEQMVVTVPWKVDGHGFTAGGAAPQLGEDTEAVLAEVLALRAADLAELRQRAVIE</sequence>
<dbReference type="GO" id="GO:0016740">
    <property type="term" value="F:transferase activity"/>
    <property type="evidence" value="ECO:0007669"/>
    <property type="project" value="UniProtKB-KW"/>
</dbReference>
<organism evidence="3 4">
    <name type="scientific">Rhodococcus pseudokoreensis</name>
    <dbReference type="NCBI Taxonomy" id="2811421"/>
    <lineage>
        <taxon>Bacteria</taxon>
        <taxon>Bacillati</taxon>
        <taxon>Actinomycetota</taxon>
        <taxon>Actinomycetes</taxon>
        <taxon>Mycobacteriales</taxon>
        <taxon>Nocardiaceae</taxon>
        <taxon>Rhodococcus</taxon>
    </lineage>
</organism>
<dbReference type="InterPro" id="IPR023606">
    <property type="entry name" value="CoA-Trfase_III_dom_1_sf"/>
</dbReference>
<name>A0A974ZZG3_9NOCA</name>
<dbReference type="PANTHER" id="PTHR48228">
    <property type="entry name" value="SUCCINYL-COA--D-CITRAMALATE COA-TRANSFERASE"/>
    <property type="match status" value="1"/>
</dbReference>
<comment type="similarity">
    <text evidence="1">Belongs to the CoA-transferase III family.</text>
</comment>
<proteinExistence type="inferred from homology"/>
<dbReference type="InterPro" id="IPR003673">
    <property type="entry name" value="CoA-Trfase_fam_III"/>
</dbReference>
<dbReference type="Pfam" id="PF02515">
    <property type="entry name" value="CoA_transf_3"/>
    <property type="match status" value="2"/>
</dbReference>
<evidence type="ECO:0000313" key="4">
    <source>
        <dbReference type="Proteomes" id="UP000662986"/>
    </source>
</evidence>
<dbReference type="InterPro" id="IPR044855">
    <property type="entry name" value="CoA-Trfase_III_dom3_sf"/>
</dbReference>
<dbReference type="EMBL" id="CP070619">
    <property type="protein sequence ID" value="QSE95637.1"/>
    <property type="molecule type" value="Genomic_DNA"/>
</dbReference>
<dbReference type="InterPro" id="IPR050509">
    <property type="entry name" value="CoA-transferase_III"/>
</dbReference>
<evidence type="ECO:0000256" key="1">
    <source>
        <dbReference type="ARBA" id="ARBA00008383"/>
    </source>
</evidence>
<dbReference type="Gene3D" id="3.40.50.10540">
    <property type="entry name" value="Crotonobetainyl-coa:carnitine coa-transferase, domain 1"/>
    <property type="match status" value="2"/>
</dbReference>
<evidence type="ECO:0000313" key="3">
    <source>
        <dbReference type="EMBL" id="QSE95637.1"/>
    </source>
</evidence>